<protein>
    <submittedName>
        <fullName evidence="1">CMP-N-acetylneuraminic acid synthetase</fullName>
    </submittedName>
</protein>
<evidence type="ECO:0000313" key="2">
    <source>
        <dbReference type="Proteomes" id="UP000245206"/>
    </source>
</evidence>
<name>A0A2P2D9L6_9LEPT</name>
<gene>
    <name evidence="1" type="ORF">LPTSP2_06020</name>
</gene>
<dbReference type="InterPro" id="IPR050793">
    <property type="entry name" value="CMP-NeuNAc_synthase"/>
</dbReference>
<evidence type="ECO:0000313" key="1">
    <source>
        <dbReference type="EMBL" id="GBF41330.1"/>
    </source>
</evidence>
<reference evidence="2" key="1">
    <citation type="journal article" date="2019" name="Microbiol. Immunol.">
        <title>Molecular and phenotypic characterization of Leptospira johnsonii sp. nov., Leptospira ellinghausenii sp. nov. and Leptospira ryugenii sp. nov. isolated from soil and water in Japan.</title>
        <authorList>
            <person name="Masuzawa T."/>
            <person name="Saito M."/>
            <person name="Nakao R."/>
            <person name="Nikaido Y."/>
            <person name="Matsumoto M."/>
            <person name="Ogawa M."/>
            <person name="Yokoyama M."/>
            <person name="Hidaka Y."/>
            <person name="Tomita J."/>
            <person name="Sakakibara K."/>
            <person name="Suzuki K."/>
            <person name="Yasuda S."/>
            <person name="Sato H."/>
            <person name="Yamaguchi M."/>
            <person name="Yoshida S.I."/>
            <person name="Koizumi N."/>
            <person name="Kawamura Y."/>
        </authorList>
    </citation>
    <scope>NUCLEOTIDE SEQUENCE [LARGE SCALE GENOMIC DNA]</scope>
    <source>
        <strain evidence="2">E18</strain>
    </source>
</reference>
<proteinExistence type="predicted"/>
<dbReference type="OrthoDB" id="9805604at2"/>
<comment type="caution">
    <text evidence="1">The sequence shown here is derived from an EMBL/GenBank/DDBJ whole genome shotgun (WGS) entry which is preliminary data.</text>
</comment>
<organism evidence="1 2">
    <name type="scientific">Leptospira ellinghausenii</name>
    <dbReference type="NCBI Taxonomy" id="1917822"/>
    <lineage>
        <taxon>Bacteria</taxon>
        <taxon>Pseudomonadati</taxon>
        <taxon>Spirochaetota</taxon>
        <taxon>Spirochaetia</taxon>
        <taxon>Leptospirales</taxon>
        <taxon>Leptospiraceae</taxon>
        <taxon>Leptospira</taxon>
    </lineage>
</organism>
<dbReference type="AlphaFoldDB" id="A0A2P2D9L6"/>
<accession>A0A2P2D9L6</accession>
<dbReference type="SUPFAM" id="SSF53448">
    <property type="entry name" value="Nucleotide-diphospho-sugar transferases"/>
    <property type="match status" value="1"/>
</dbReference>
<dbReference type="PANTHER" id="PTHR21485:SF6">
    <property type="entry name" value="N-ACYLNEURAMINATE CYTIDYLYLTRANSFERASE-RELATED"/>
    <property type="match status" value="1"/>
</dbReference>
<dbReference type="InterPro" id="IPR003329">
    <property type="entry name" value="Cytidylyl_trans"/>
</dbReference>
<keyword evidence="2" id="KW-1185">Reference proteome</keyword>
<dbReference type="CDD" id="cd02513">
    <property type="entry name" value="CMP-NeuAc_Synthase"/>
    <property type="match status" value="1"/>
</dbReference>
<dbReference type="Proteomes" id="UP000245206">
    <property type="component" value="Unassembled WGS sequence"/>
</dbReference>
<dbReference type="RefSeq" id="WP_108958550.1">
    <property type="nucleotide sequence ID" value="NZ_BFAZ01000003.1"/>
</dbReference>
<dbReference type="EMBL" id="BFAZ01000003">
    <property type="protein sequence ID" value="GBF41330.1"/>
    <property type="molecule type" value="Genomic_DNA"/>
</dbReference>
<dbReference type="Gene3D" id="3.90.550.10">
    <property type="entry name" value="Spore Coat Polysaccharide Biosynthesis Protein SpsA, Chain A"/>
    <property type="match status" value="1"/>
</dbReference>
<dbReference type="InterPro" id="IPR029044">
    <property type="entry name" value="Nucleotide-diphossugar_trans"/>
</dbReference>
<dbReference type="Pfam" id="PF02348">
    <property type="entry name" value="CTP_transf_3"/>
    <property type="match status" value="1"/>
</dbReference>
<sequence length="233" mass="26415">MNILAFIPARGGSKGIPGKNLYQIAGNPLLFYTIELAKKIDKNVIPFLSTDDIEIKAYGRSLGLNDDYLRPKELASDSSATIDAVMHALEWFQKSNEVQIDSVLLLQPTSPIRILSEVQSAILRFKEKKMESLVSVTLMREHPFECIKAGEDSWFFLEKPNEKVTGRQGYTGTYYFLDGSFYLASVDFLKNNKAFVVEGKTHLFESKLRYSIDIDELDDMEIAECILGRKIKI</sequence>
<dbReference type="PANTHER" id="PTHR21485">
    <property type="entry name" value="HAD SUPERFAMILY MEMBERS CMAS AND KDSC"/>
    <property type="match status" value="1"/>
</dbReference>
<dbReference type="GO" id="GO:0008781">
    <property type="term" value="F:N-acylneuraminate cytidylyltransferase activity"/>
    <property type="evidence" value="ECO:0007669"/>
    <property type="project" value="TreeGrafter"/>
</dbReference>